<dbReference type="InterPro" id="IPR006156">
    <property type="entry name" value="Dihydroneopterin_aldolase"/>
</dbReference>
<dbReference type="InterPro" id="IPR043133">
    <property type="entry name" value="GTP-CH-I_C/QueF"/>
</dbReference>
<dbReference type="SMART" id="SM00905">
    <property type="entry name" value="FolB"/>
    <property type="match status" value="1"/>
</dbReference>
<comment type="catalytic activity">
    <reaction evidence="1">
        <text>7,8-dihydroneopterin = 6-hydroxymethyl-7,8-dihydropterin + glycolaldehyde</text>
        <dbReference type="Rhea" id="RHEA:10540"/>
        <dbReference type="ChEBI" id="CHEBI:17001"/>
        <dbReference type="ChEBI" id="CHEBI:17071"/>
        <dbReference type="ChEBI" id="CHEBI:44841"/>
        <dbReference type="EC" id="4.1.2.25"/>
    </reaction>
</comment>
<evidence type="ECO:0000256" key="4">
    <source>
        <dbReference type="ARBA" id="ARBA00013043"/>
    </source>
</evidence>
<sequence length="134" mass="14716">MFVDLIEIDGLRLRCVIGCRDEERRDRSDVVIDLRIGVDARPTAASDDLADAWNYRTATKAIIAHVEESSYRTVETLATAVARIVVAEHGAPYVQVRVRKPGALRFADTVGVMIERTPADFTERPAAGSEGESS</sequence>
<protein>
    <recommendedName>
        <fullName evidence="4">dihydroneopterin aldolase</fullName>
        <ecNumber evidence="4">4.1.2.25</ecNumber>
    </recommendedName>
    <alternativeName>
        <fullName evidence="7">7,8-dihydroneopterin aldolase</fullName>
    </alternativeName>
</protein>
<dbReference type="Pfam" id="PF02152">
    <property type="entry name" value="FolB"/>
    <property type="match status" value="1"/>
</dbReference>
<dbReference type="SUPFAM" id="SSF55620">
    <property type="entry name" value="Tetrahydrobiopterin biosynthesis enzymes-like"/>
    <property type="match status" value="1"/>
</dbReference>
<dbReference type="GO" id="GO:0004150">
    <property type="term" value="F:dihydroneopterin aldolase activity"/>
    <property type="evidence" value="ECO:0007669"/>
    <property type="project" value="UniProtKB-EC"/>
</dbReference>
<dbReference type="GO" id="GO:0005737">
    <property type="term" value="C:cytoplasm"/>
    <property type="evidence" value="ECO:0007669"/>
    <property type="project" value="TreeGrafter"/>
</dbReference>
<evidence type="ECO:0000256" key="2">
    <source>
        <dbReference type="ARBA" id="ARBA00005013"/>
    </source>
</evidence>
<dbReference type="GO" id="GO:0046656">
    <property type="term" value="P:folic acid biosynthetic process"/>
    <property type="evidence" value="ECO:0007669"/>
    <property type="project" value="UniProtKB-KW"/>
</dbReference>
<dbReference type="NCBIfam" id="TIGR00526">
    <property type="entry name" value="folB_dom"/>
    <property type="match status" value="1"/>
</dbReference>
<gene>
    <name evidence="9" type="ORF">J4573_08425</name>
</gene>
<evidence type="ECO:0000256" key="7">
    <source>
        <dbReference type="ARBA" id="ARBA00032903"/>
    </source>
</evidence>
<comment type="pathway">
    <text evidence="2">Cofactor biosynthesis; tetrahydrofolate biosynthesis; 2-amino-4-hydroxy-6-hydroxymethyl-7,8-dihydropteridine diphosphate from 7,8-dihydroneopterin triphosphate: step 3/4.</text>
</comment>
<feature type="domain" description="Dihydroneopterin aldolase/epimerase" evidence="8">
    <location>
        <begin position="6"/>
        <end position="116"/>
    </location>
</feature>
<evidence type="ECO:0000256" key="1">
    <source>
        <dbReference type="ARBA" id="ARBA00001353"/>
    </source>
</evidence>
<dbReference type="CDD" id="cd00534">
    <property type="entry name" value="DHNA_DHNTPE"/>
    <property type="match status" value="1"/>
</dbReference>
<dbReference type="AlphaFoldDB" id="A0A939P7L5"/>
<reference evidence="9" key="1">
    <citation type="submission" date="2021-03" db="EMBL/GenBank/DDBJ databases">
        <authorList>
            <person name="Kanchanasin P."/>
            <person name="Saeng-In P."/>
            <person name="Phongsopitanun W."/>
            <person name="Yuki M."/>
            <person name="Kudo T."/>
            <person name="Ohkuma M."/>
            <person name="Tanasupawat S."/>
        </authorList>
    </citation>
    <scope>NUCLEOTIDE SEQUENCE</scope>
    <source>
        <strain evidence="9">GKU 128</strain>
    </source>
</reference>
<evidence type="ECO:0000313" key="10">
    <source>
        <dbReference type="Proteomes" id="UP000669179"/>
    </source>
</evidence>
<evidence type="ECO:0000256" key="3">
    <source>
        <dbReference type="ARBA" id="ARBA00005708"/>
    </source>
</evidence>
<keyword evidence="5" id="KW-0289">Folate biosynthesis</keyword>
<evidence type="ECO:0000313" key="9">
    <source>
        <dbReference type="EMBL" id="MBO2447110.1"/>
    </source>
</evidence>
<organism evidence="9 10">
    <name type="scientific">Actinomadura barringtoniae</name>
    <dbReference type="NCBI Taxonomy" id="1427535"/>
    <lineage>
        <taxon>Bacteria</taxon>
        <taxon>Bacillati</taxon>
        <taxon>Actinomycetota</taxon>
        <taxon>Actinomycetes</taxon>
        <taxon>Streptosporangiales</taxon>
        <taxon>Thermomonosporaceae</taxon>
        <taxon>Actinomadura</taxon>
    </lineage>
</organism>
<dbReference type="PANTHER" id="PTHR42844:SF1">
    <property type="entry name" value="DIHYDRONEOPTERIN ALDOLASE 1-RELATED"/>
    <property type="match status" value="1"/>
</dbReference>
<evidence type="ECO:0000259" key="8">
    <source>
        <dbReference type="SMART" id="SM00905"/>
    </source>
</evidence>
<comment type="similarity">
    <text evidence="3">Belongs to the DHNA family.</text>
</comment>
<comment type="caution">
    <text evidence="9">The sequence shown here is derived from an EMBL/GenBank/DDBJ whole genome shotgun (WGS) entry which is preliminary data.</text>
</comment>
<keyword evidence="10" id="KW-1185">Reference proteome</keyword>
<dbReference type="EMBL" id="JAGEOJ010000003">
    <property type="protein sequence ID" value="MBO2447110.1"/>
    <property type="molecule type" value="Genomic_DNA"/>
</dbReference>
<dbReference type="InterPro" id="IPR006157">
    <property type="entry name" value="FolB_dom"/>
</dbReference>
<keyword evidence="6" id="KW-0456">Lyase</keyword>
<name>A0A939P7L5_9ACTN</name>
<accession>A0A939P7L5</accession>
<dbReference type="PANTHER" id="PTHR42844">
    <property type="entry name" value="DIHYDRONEOPTERIN ALDOLASE 1-RELATED"/>
    <property type="match status" value="1"/>
</dbReference>
<dbReference type="EC" id="4.1.2.25" evidence="4"/>
<evidence type="ECO:0000256" key="5">
    <source>
        <dbReference type="ARBA" id="ARBA00022909"/>
    </source>
</evidence>
<proteinExistence type="inferred from homology"/>
<dbReference type="Proteomes" id="UP000669179">
    <property type="component" value="Unassembled WGS sequence"/>
</dbReference>
<dbReference type="Gene3D" id="3.30.1130.10">
    <property type="match status" value="1"/>
</dbReference>
<evidence type="ECO:0000256" key="6">
    <source>
        <dbReference type="ARBA" id="ARBA00023239"/>
    </source>
</evidence>